<proteinExistence type="predicted"/>
<dbReference type="RefSeq" id="WP_261616076.1">
    <property type="nucleotide sequence ID" value="NZ_JALIDZ010000005.1"/>
</dbReference>
<gene>
    <name evidence="2" type="ORF">MUB46_11550</name>
</gene>
<name>A0AAW5R1F1_9HYPH</name>
<evidence type="ECO:0000313" key="3">
    <source>
        <dbReference type="Proteomes" id="UP001320898"/>
    </source>
</evidence>
<protein>
    <submittedName>
        <fullName evidence="2">Uncharacterized protein</fullName>
    </submittedName>
</protein>
<dbReference type="EMBL" id="JALIDZ010000005">
    <property type="protein sequence ID" value="MCT8972493.1"/>
    <property type="molecule type" value="Genomic_DNA"/>
</dbReference>
<organism evidence="2 3">
    <name type="scientific">Microbaculum marinisediminis</name>
    <dbReference type="NCBI Taxonomy" id="2931392"/>
    <lineage>
        <taxon>Bacteria</taxon>
        <taxon>Pseudomonadati</taxon>
        <taxon>Pseudomonadota</taxon>
        <taxon>Alphaproteobacteria</taxon>
        <taxon>Hyphomicrobiales</taxon>
        <taxon>Tepidamorphaceae</taxon>
        <taxon>Microbaculum</taxon>
    </lineage>
</organism>
<evidence type="ECO:0000313" key="2">
    <source>
        <dbReference type="EMBL" id="MCT8972493.1"/>
    </source>
</evidence>
<keyword evidence="3" id="KW-1185">Reference proteome</keyword>
<dbReference type="Proteomes" id="UP001320898">
    <property type="component" value="Unassembled WGS sequence"/>
</dbReference>
<reference evidence="2 3" key="1">
    <citation type="submission" date="2022-04" db="EMBL/GenBank/DDBJ databases">
        <authorList>
            <person name="Ye Y.-Q."/>
            <person name="Du Z.-J."/>
        </authorList>
    </citation>
    <scope>NUCLEOTIDE SEQUENCE [LARGE SCALE GENOMIC DNA]</scope>
    <source>
        <strain evidence="2 3">A6E488</strain>
    </source>
</reference>
<feature type="region of interest" description="Disordered" evidence="1">
    <location>
        <begin position="255"/>
        <end position="376"/>
    </location>
</feature>
<feature type="compositionally biased region" description="Low complexity" evidence="1">
    <location>
        <begin position="333"/>
        <end position="350"/>
    </location>
</feature>
<dbReference type="AlphaFoldDB" id="A0AAW5R1F1"/>
<comment type="caution">
    <text evidence="2">The sequence shown here is derived from an EMBL/GenBank/DDBJ whole genome shotgun (WGS) entry which is preliminary data.</text>
</comment>
<evidence type="ECO:0000256" key="1">
    <source>
        <dbReference type="SAM" id="MobiDB-lite"/>
    </source>
</evidence>
<sequence>MTTSDDKPAVPAASSGAGRDIAHVLDPDYEAILAAVTETARGRWFLDEYARRNRTADTRALLSALQRLEKSIARPAAQVSAHAPASESDAIARDLEALKDTLRRARIEIAAVPRYNEDGALRRSADAVDFASESESGKAAALLAHEAAERIQEAVWNLRERQVSAELCDRIDRHAVDIQAAARNATVAFKGMDAMGRALRQLDIGIAALLDTVSAQAEPQVEPETPDIFAEDPAVGRFLEDFEDIEIVDVTEVEWHGDDDLEDPVQPREHPVGTMAGQAGDLAFDETDPVAPAGGADPGETSATAGSAPETPAVMPPDAEDPTLPESGDGRHGAPAGAATDAGPAADPDTNNVQTIPAQPAAKAHGPGEPPADLAGLTFDQKMILFS</sequence>
<accession>A0AAW5R1F1</accession>